<keyword evidence="2 4" id="KW-0418">Kinase</keyword>
<evidence type="ECO:0000256" key="2">
    <source>
        <dbReference type="ARBA" id="ARBA00022777"/>
    </source>
</evidence>
<evidence type="ECO:0000313" key="5">
    <source>
        <dbReference type="Proteomes" id="UP000182762"/>
    </source>
</evidence>
<dbReference type="PANTHER" id="PTHR10584">
    <property type="entry name" value="SUGAR KINASE"/>
    <property type="match status" value="1"/>
</dbReference>
<dbReference type="Proteomes" id="UP000182762">
    <property type="component" value="Unassembled WGS sequence"/>
</dbReference>
<dbReference type="InterPro" id="IPR029056">
    <property type="entry name" value="Ribokinase-like"/>
</dbReference>
<dbReference type="RefSeq" id="WP_061805146.1">
    <property type="nucleotide sequence ID" value="NZ_FOXX01000003.1"/>
</dbReference>
<evidence type="ECO:0000259" key="3">
    <source>
        <dbReference type="Pfam" id="PF00294"/>
    </source>
</evidence>
<keyword evidence="5" id="KW-1185">Reference proteome</keyword>
<gene>
    <name evidence="4" type="ORF">SAMN02745910_01635</name>
</gene>
<sequence length="304" mass="33346">MEKWQNEDTNEPGPKGKVLIIGAAIIDVIIKVAELPKSGQDIFGRADQVTVGGCAYNVSSVLKQLCIPHDLLIPVGEGICAKVIREELLKEEYPLLIEEPYDNGWSLCIVEEGGERTFITIPGIETQWREEWFQVIEIETYDYIYISGYELEGPSGYIVTKALEKRKKEAKLIFDPSPRINFIDESVIKKVLTKGTIVHSNKAELLCLTSESSVEDGARAIFDKTDEPVIITLGAEGTFFYTEEESDLIPSEPALVVDTIGAGDSHLACFIAGLAVNLSLREACAVGNGIARLVVQQSGSKLVL</sequence>
<evidence type="ECO:0000313" key="4">
    <source>
        <dbReference type="EMBL" id="SFQ48790.1"/>
    </source>
</evidence>
<proteinExistence type="predicted"/>
<evidence type="ECO:0000256" key="1">
    <source>
        <dbReference type="ARBA" id="ARBA00022679"/>
    </source>
</evidence>
<dbReference type="InterPro" id="IPR011611">
    <property type="entry name" value="PfkB_dom"/>
</dbReference>
<dbReference type="InterPro" id="IPR002139">
    <property type="entry name" value="Ribo/fructo_kinase"/>
</dbReference>
<dbReference type="SUPFAM" id="SSF53613">
    <property type="entry name" value="Ribokinase-like"/>
    <property type="match status" value="1"/>
</dbReference>
<name>A0A1I5YXE1_9BACI</name>
<feature type="domain" description="Carbohydrate kinase PfkB" evidence="3">
    <location>
        <begin position="17"/>
        <end position="300"/>
    </location>
</feature>
<accession>A0A1I5YXE1</accession>
<dbReference type="PANTHER" id="PTHR10584:SF166">
    <property type="entry name" value="RIBOKINASE"/>
    <property type="match status" value="1"/>
</dbReference>
<reference evidence="4 5" key="1">
    <citation type="submission" date="2016-10" db="EMBL/GenBank/DDBJ databases">
        <authorList>
            <person name="Varghese N."/>
            <person name="Submissions S."/>
        </authorList>
    </citation>
    <scope>NUCLEOTIDE SEQUENCE [LARGE SCALE GENOMIC DNA]</scope>
    <source>
        <strain evidence="4 5">DSM 13796</strain>
    </source>
</reference>
<dbReference type="GO" id="GO:0016301">
    <property type="term" value="F:kinase activity"/>
    <property type="evidence" value="ECO:0007669"/>
    <property type="project" value="UniProtKB-KW"/>
</dbReference>
<keyword evidence="1" id="KW-0808">Transferase</keyword>
<dbReference type="EMBL" id="FOXX01000003">
    <property type="protein sequence ID" value="SFQ48790.1"/>
    <property type="molecule type" value="Genomic_DNA"/>
</dbReference>
<dbReference type="Gene3D" id="3.40.1190.20">
    <property type="match status" value="1"/>
</dbReference>
<dbReference type="GeneID" id="93710334"/>
<protein>
    <submittedName>
        <fullName evidence="4">Sugar or nucleoside kinase, ribokinase family</fullName>
    </submittedName>
</protein>
<comment type="caution">
    <text evidence="4">The sequence shown here is derived from an EMBL/GenBank/DDBJ whole genome shotgun (WGS) entry which is preliminary data.</text>
</comment>
<organism evidence="4 5">
    <name type="scientific">Priestia endophytica DSM 13796</name>
    <dbReference type="NCBI Taxonomy" id="1121089"/>
    <lineage>
        <taxon>Bacteria</taxon>
        <taxon>Bacillati</taxon>
        <taxon>Bacillota</taxon>
        <taxon>Bacilli</taxon>
        <taxon>Bacillales</taxon>
        <taxon>Bacillaceae</taxon>
        <taxon>Priestia</taxon>
    </lineage>
</organism>
<dbReference type="PRINTS" id="PR00990">
    <property type="entry name" value="RIBOKINASE"/>
</dbReference>
<dbReference type="Pfam" id="PF00294">
    <property type="entry name" value="PfkB"/>
    <property type="match status" value="1"/>
</dbReference>